<dbReference type="SUPFAM" id="SSF51905">
    <property type="entry name" value="FAD/NAD(P)-binding domain"/>
    <property type="match status" value="1"/>
</dbReference>
<protein>
    <recommendedName>
        <fullName evidence="7">Serine/threonine protein phosphatase 2A regulatory subunit</fullName>
    </recommendedName>
</protein>
<dbReference type="GO" id="GO:0019888">
    <property type="term" value="F:protein phosphatase regulator activity"/>
    <property type="evidence" value="ECO:0007669"/>
    <property type="project" value="InterPro"/>
</dbReference>
<keyword evidence="3" id="KW-0963">Cytoplasm</keyword>
<proteinExistence type="inferred from homology"/>
<feature type="compositionally biased region" description="Low complexity" evidence="4">
    <location>
        <begin position="43"/>
        <end position="84"/>
    </location>
</feature>
<dbReference type="Proteomes" id="UP000316621">
    <property type="component" value="Chromosome 6"/>
</dbReference>
<dbReference type="Pfam" id="PF01603">
    <property type="entry name" value="B56"/>
    <property type="match status" value="1"/>
</dbReference>
<dbReference type="AlphaFoldDB" id="A0A4Y7K0A6"/>
<dbReference type="PANTHER" id="PTHR32098">
    <property type="entry name" value="LYCOPENE BETA/EPSILON CYCLASE PROTEIN"/>
    <property type="match status" value="1"/>
</dbReference>
<comment type="similarity">
    <text evidence="2">Belongs to the phosphatase 2A regulatory subunit B56 family.</text>
</comment>
<evidence type="ECO:0000256" key="4">
    <source>
        <dbReference type="SAM" id="MobiDB-lite"/>
    </source>
</evidence>
<name>A0A4Y7K0A6_PAPSO</name>
<dbReference type="InterPro" id="IPR002554">
    <property type="entry name" value="PP2A_B56"/>
</dbReference>
<dbReference type="GO" id="GO:0000159">
    <property type="term" value="C:protein phosphatase type 2A complex"/>
    <property type="evidence" value="ECO:0007669"/>
    <property type="project" value="InterPro"/>
</dbReference>
<evidence type="ECO:0000256" key="2">
    <source>
        <dbReference type="ARBA" id="ARBA00009745"/>
    </source>
</evidence>
<dbReference type="InterPro" id="IPR036188">
    <property type="entry name" value="FAD/NAD-bd_sf"/>
</dbReference>
<accession>A0A4Y7K0A6</accession>
<evidence type="ECO:0000256" key="3">
    <source>
        <dbReference type="ARBA" id="ARBA00022490"/>
    </source>
</evidence>
<feature type="compositionally biased region" description="Polar residues" evidence="4">
    <location>
        <begin position="15"/>
        <end position="25"/>
    </location>
</feature>
<dbReference type="InterPro" id="IPR011989">
    <property type="entry name" value="ARM-like"/>
</dbReference>
<dbReference type="Gene3D" id="3.50.50.60">
    <property type="entry name" value="FAD/NAD(P)-binding domain"/>
    <property type="match status" value="1"/>
</dbReference>
<dbReference type="PANTHER" id="PTHR32098:SF5">
    <property type="entry name" value="LYCOPENE BETA_EPSILON CYCLASE PROTEIN"/>
    <property type="match status" value="1"/>
</dbReference>
<gene>
    <name evidence="5" type="ORF">C5167_009422</name>
</gene>
<dbReference type="FunFam" id="1.25.10.10:FF:000041">
    <property type="entry name" value="Serine/threonine protein phosphatase 2A regulatory subunit"/>
    <property type="match status" value="1"/>
</dbReference>
<organism evidence="5 6">
    <name type="scientific">Papaver somniferum</name>
    <name type="common">Opium poppy</name>
    <dbReference type="NCBI Taxonomy" id="3469"/>
    <lineage>
        <taxon>Eukaryota</taxon>
        <taxon>Viridiplantae</taxon>
        <taxon>Streptophyta</taxon>
        <taxon>Embryophyta</taxon>
        <taxon>Tracheophyta</taxon>
        <taxon>Spermatophyta</taxon>
        <taxon>Magnoliopsida</taxon>
        <taxon>Ranunculales</taxon>
        <taxon>Papaveraceae</taxon>
        <taxon>Papaveroideae</taxon>
        <taxon>Papaver</taxon>
    </lineage>
</organism>
<feature type="region of interest" description="Disordered" evidence="4">
    <location>
        <begin position="1"/>
        <end position="85"/>
    </location>
</feature>
<dbReference type="GO" id="GO:0005737">
    <property type="term" value="C:cytoplasm"/>
    <property type="evidence" value="ECO:0007669"/>
    <property type="project" value="UniProtKB-SubCell"/>
</dbReference>
<evidence type="ECO:0000256" key="1">
    <source>
        <dbReference type="ARBA" id="ARBA00004496"/>
    </source>
</evidence>
<dbReference type="Gene3D" id="1.25.10.10">
    <property type="entry name" value="Leucine-rich Repeat Variant"/>
    <property type="match status" value="1"/>
</dbReference>
<evidence type="ECO:0000313" key="5">
    <source>
        <dbReference type="EMBL" id="RZC65740.1"/>
    </source>
</evidence>
<keyword evidence="6" id="KW-1185">Reference proteome</keyword>
<dbReference type="InterPro" id="IPR016024">
    <property type="entry name" value="ARM-type_fold"/>
</dbReference>
<evidence type="ECO:0008006" key="7">
    <source>
        <dbReference type="Google" id="ProtNLM"/>
    </source>
</evidence>
<evidence type="ECO:0000313" key="6">
    <source>
        <dbReference type="Proteomes" id="UP000316621"/>
    </source>
</evidence>
<reference evidence="5 6" key="1">
    <citation type="journal article" date="2018" name="Science">
        <title>The opium poppy genome and morphinan production.</title>
        <authorList>
            <person name="Guo L."/>
            <person name="Winzer T."/>
            <person name="Yang X."/>
            <person name="Li Y."/>
            <person name="Ning Z."/>
            <person name="He Z."/>
            <person name="Teodor R."/>
            <person name="Lu Y."/>
            <person name="Bowser T.A."/>
            <person name="Graham I.A."/>
            <person name="Ye K."/>
        </authorList>
    </citation>
    <scope>NUCLEOTIDE SEQUENCE [LARGE SCALE GENOMIC DNA]</scope>
    <source>
        <strain evidence="6">cv. HN1</strain>
        <tissue evidence="5">Leaves</tissue>
    </source>
</reference>
<dbReference type="EMBL" id="CM010720">
    <property type="protein sequence ID" value="RZC65740.1"/>
    <property type="molecule type" value="Genomic_DNA"/>
</dbReference>
<dbReference type="Gramene" id="RZC65740">
    <property type="protein sequence ID" value="RZC65740"/>
    <property type="gene ID" value="C5167_009422"/>
</dbReference>
<dbReference type="GO" id="GO:0007165">
    <property type="term" value="P:signal transduction"/>
    <property type="evidence" value="ECO:0007669"/>
    <property type="project" value="InterPro"/>
</dbReference>
<dbReference type="SUPFAM" id="SSF48371">
    <property type="entry name" value="ARM repeat"/>
    <property type="match status" value="1"/>
</dbReference>
<sequence length="1190" mass="132168">MIKQILGKLPRKPSSKSTPSGTVNNDGGVVLGASSMNSSQGVNTAGAGNNNSKGSSTSGKNSSSTVTASRSNNSSSVSNASSTNKLKDGKKSAAVALQTGQVLLNSVYEALPSFRDVPSSEKQNLFIRKLNMCCVIFDFPDPSKNIKEKDIKRQTLLELVDYITSVTSKFNEVVMQEITKMVAANLFRTFPSSNHDNKFPESYDPEEEEPTMEPAWPHLQVVYEFLLRFVASSETDAKLAKRYIDHSFVLRLLDLFDSEDQREREYLKTILHRIYGKFMVHRPFIRKAINNIFYRFIFETEKHNGIAELLEILGSIINGFALPLKEEHKLFLVRALLPLHKPKCVSMYHQQLSYCITQFVEKDFKLADTVIRGLLKYWPITNSSKEVMFLGELEEVLEATQTAEFQRCMVPLFHQIGRCLNSSHFQVAERALFLWNNDHIRNLITQNQKVVLPIIFPALEKNTRLHWNQAVQSLTLNVRKIFSDADPELFEECLTRYQEDESKEKEIREKRESTWKRLEDVAASKAVSIEAVLVPRLTSSLSLGGTTTSPRAANAMECVSVCIILGFGLGGGVSADFLPFAAAAGCKDRTIQLKHIMGKSPQVTDKTTVVHGKKIKLVLFNKNRWQGGGKFQRNQQKFRLNAQALPSRTQRIMESISVSGEVGGAGGSYSYNALKRLDQIWTNLCSIQTAPEQPYQVVSQSPGTFNVSDVGPKEILTFDVLVCGGTLGIFLATALSLKGLRVGIVERNLLKGREQEWNISKKELLELVEVGILKEDDIELATAMKFNPNRCGFEGKGEIWVEDILNLGVSPAKLIEVMKKRFTSLGGIIFEGCSVSSINVFDDAAVLKLAEGKTLSSRLIIDAMGNFSPVVKQIRSGRKPDGVCLVVGSCARGFKDNVTSDVIFSSSSVKNVGNAQVQYFWEAFPAGSGPTDRTTYMFTYADPQPGCLKLEELLEDFWDLMPAYQGVSLDDLEILRVIYGIFPTYRDSPLPSAFNRILQFGDASGIQSPVSFGGFGSLTRHLGRLSDGIYEAVNNNFLDSSSLSLLNPYMPNLSSSWLFQRAMSAKPEANVSPDFINELLCVNFQCMERLGDPVLRPFLQDVIQFGPLVKTLGLVMITKPQIIPSIFKQVGVPVLISWSGHFFMLGYYTFLSTFVDPVIRGFDPVGILLFSESKSWASPVESEGGLTGVG</sequence>
<dbReference type="STRING" id="3469.A0A4Y7K0A6"/>
<comment type="subcellular location">
    <subcellularLocation>
        <location evidence="1">Cytoplasm</location>
    </subcellularLocation>
</comment>